<organism evidence="1 2">
    <name type="scientific">Oryzomonas rubra</name>
    <dbReference type="NCBI Taxonomy" id="2509454"/>
    <lineage>
        <taxon>Bacteria</taxon>
        <taxon>Pseudomonadati</taxon>
        <taxon>Thermodesulfobacteriota</taxon>
        <taxon>Desulfuromonadia</taxon>
        <taxon>Geobacterales</taxon>
        <taxon>Geobacteraceae</taxon>
        <taxon>Oryzomonas</taxon>
    </lineage>
</organism>
<accession>A0A5A9XMF8</accession>
<dbReference type="RefSeq" id="WP_149306423.1">
    <property type="nucleotide sequence ID" value="NZ_SRSD01000002.1"/>
</dbReference>
<keyword evidence="2" id="KW-1185">Reference proteome</keyword>
<proteinExistence type="predicted"/>
<protein>
    <recommendedName>
        <fullName evidence="3">Helix-turn-helix domain-containing protein</fullName>
    </recommendedName>
</protein>
<evidence type="ECO:0000313" key="2">
    <source>
        <dbReference type="Proteomes" id="UP000324298"/>
    </source>
</evidence>
<evidence type="ECO:0008006" key="3">
    <source>
        <dbReference type="Google" id="ProtNLM"/>
    </source>
</evidence>
<name>A0A5A9XMF8_9BACT</name>
<dbReference type="AlphaFoldDB" id="A0A5A9XMF8"/>
<evidence type="ECO:0000313" key="1">
    <source>
        <dbReference type="EMBL" id="KAA0894266.1"/>
    </source>
</evidence>
<comment type="caution">
    <text evidence="1">The sequence shown here is derived from an EMBL/GenBank/DDBJ whole genome shotgun (WGS) entry which is preliminary data.</text>
</comment>
<gene>
    <name evidence="1" type="ORF">ET418_04755</name>
</gene>
<sequence>MNIDESMETWRRRRWVSAQELAQAMEVTPRTVRNWWYSRKTPLKAWMAYGDTRFIRFTAASAIEFVQEGFAEP</sequence>
<dbReference type="EMBL" id="SRSD01000002">
    <property type="protein sequence ID" value="KAA0894266.1"/>
    <property type="molecule type" value="Genomic_DNA"/>
</dbReference>
<reference evidence="1 2" key="1">
    <citation type="submission" date="2019-04" db="EMBL/GenBank/DDBJ databases">
        <title>Geobacter ruber sp. nov., ferric-reducing bacteria isolated from paddy soil.</title>
        <authorList>
            <person name="Xu Z."/>
            <person name="Masuda Y."/>
            <person name="Itoh H."/>
            <person name="Senoo K."/>
        </authorList>
    </citation>
    <scope>NUCLEOTIDE SEQUENCE [LARGE SCALE GENOMIC DNA]</scope>
    <source>
        <strain evidence="1 2">Red88</strain>
    </source>
</reference>
<dbReference type="Proteomes" id="UP000324298">
    <property type="component" value="Unassembled WGS sequence"/>
</dbReference>
<dbReference type="OrthoDB" id="9844046at2"/>